<proteinExistence type="predicted"/>
<organism evidence="1 2">
    <name type="scientific">Sphingobacterium haloxyli</name>
    <dbReference type="NCBI Taxonomy" id="2100533"/>
    <lineage>
        <taxon>Bacteria</taxon>
        <taxon>Pseudomonadati</taxon>
        <taxon>Bacteroidota</taxon>
        <taxon>Sphingobacteriia</taxon>
        <taxon>Sphingobacteriales</taxon>
        <taxon>Sphingobacteriaceae</taxon>
        <taxon>Sphingobacterium</taxon>
    </lineage>
</organism>
<dbReference type="EMBL" id="PVBQ01000001">
    <property type="protein sequence ID" value="PRD49250.1"/>
    <property type="molecule type" value="Genomic_DNA"/>
</dbReference>
<name>A0A2S9J910_9SPHI</name>
<evidence type="ECO:0000313" key="2">
    <source>
        <dbReference type="Proteomes" id="UP000239711"/>
    </source>
</evidence>
<comment type="caution">
    <text evidence="1">The sequence shown here is derived from an EMBL/GenBank/DDBJ whole genome shotgun (WGS) entry which is preliminary data.</text>
</comment>
<reference evidence="1 2" key="1">
    <citation type="submission" date="2018-02" db="EMBL/GenBank/DDBJ databases">
        <title>The draft genome of Sphingobacterium sp. 5JN-11.</title>
        <authorList>
            <person name="Liu L."/>
            <person name="Li L."/>
            <person name="Liang L."/>
            <person name="Zhang X."/>
            <person name="Wang T."/>
        </authorList>
    </citation>
    <scope>NUCLEOTIDE SEQUENCE [LARGE SCALE GENOMIC DNA]</scope>
    <source>
        <strain evidence="1 2">5JN-11</strain>
    </source>
</reference>
<keyword evidence="2" id="KW-1185">Reference proteome</keyword>
<gene>
    <name evidence="1" type="ORF">C5745_01065</name>
</gene>
<sequence>MKIIYLFFLIRNHFFGLSSFDVDDKFIDKSVFPFLYLGYHRGFVRTLFGLCSDLVRIKTTKVHINYEVHLFKTHLISKFDKTVVI</sequence>
<accession>A0A2S9J910</accession>
<dbReference type="Proteomes" id="UP000239711">
    <property type="component" value="Unassembled WGS sequence"/>
</dbReference>
<dbReference type="AlphaFoldDB" id="A0A2S9J910"/>
<protein>
    <submittedName>
        <fullName evidence="1">Uncharacterized protein</fullName>
    </submittedName>
</protein>
<evidence type="ECO:0000313" key="1">
    <source>
        <dbReference type="EMBL" id="PRD49250.1"/>
    </source>
</evidence>